<evidence type="ECO:0000256" key="4">
    <source>
        <dbReference type="ARBA" id="ARBA00022727"/>
    </source>
</evidence>
<keyword evidence="7 12" id="KW-0067">ATP-binding</keyword>
<evidence type="ECO:0000256" key="10">
    <source>
        <dbReference type="ARBA" id="ARBA00054914"/>
    </source>
</evidence>
<dbReference type="EMBL" id="JQCE01000042">
    <property type="protein sequence ID" value="KRO16247.1"/>
    <property type="molecule type" value="Genomic_DNA"/>
</dbReference>
<evidence type="ECO:0000256" key="11">
    <source>
        <dbReference type="ARBA" id="ARBA00061444"/>
    </source>
</evidence>
<keyword evidence="5 12" id="KW-0547">Nucleotide-binding</keyword>
<comment type="pathway">
    <text evidence="1 12">Metabolic intermediate biosynthesis; 5-phospho-alpha-D-ribose 1-diphosphate biosynthesis; 5-phospho-alpha-D-ribose 1-diphosphate from D-ribose 5-phosphate (route I): step 1/1.</text>
</comment>
<evidence type="ECO:0000256" key="6">
    <source>
        <dbReference type="ARBA" id="ARBA00022777"/>
    </source>
</evidence>
<comment type="function">
    <text evidence="10 12">Involved in the biosynthesis of the central metabolite phospho-alpha-D-ribosyl-1-pyrophosphate (PRPP) via the transfer of pyrophosphoryl group from ATP to 1-hydroxyl of ribose-5-phosphate (Rib-5-P).</text>
</comment>
<dbReference type="Pfam" id="PF13793">
    <property type="entry name" value="Pribosyltran_N"/>
    <property type="match status" value="1"/>
</dbReference>
<keyword evidence="12" id="KW-0963">Cytoplasm</keyword>
<reference evidence="14 15" key="1">
    <citation type="journal article" date="2015" name="Genome Announc.">
        <title>Expanding the biotechnology potential of lactobacilli through comparative genomics of 213 strains and associated genera.</title>
        <authorList>
            <person name="Sun Z."/>
            <person name="Harris H.M."/>
            <person name="McCann A."/>
            <person name="Guo C."/>
            <person name="Argimon S."/>
            <person name="Zhang W."/>
            <person name="Yang X."/>
            <person name="Jeffery I.B."/>
            <person name="Cooney J.C."/>
            <person name="Kagawa T.F."/>
            <person name="Liu W."/>
            <person name="Song Y."/>
            <person name="Salvetti E."/>
            <person name="Wrobel A."/>
            <person name="Rasinkangas P."/>
            <person name="Parkhill J."/>
            <person name="Rea M.C."/>
            <person name="O'Sullivan O."/>
            <person name="Ritari J."/>
            <person name="Douillard F.P."/>
            <person name="Paul Ross R."/>
            <person name="Yang R."/>
            <person name="Briner A.E."/>
            <person name="Felis G.E."/>
            <person name="de Vos W.M."/>
            <person name="Barrangou R."/>
            <person name="Klaenhammer T.R."/>
            <person name="Caufield P.W."/>
            <person name="Cui Y."/>
            <person name="Zhang H."/>
            <person name="O'Toole P.W."/>
        </authorList>
    </citation>
    <scope>NUCLEOTIDE SEQUENCE [LARGE SCALE GENOMIC DNA]</scope>
    <source>
        <strain evidence="14 15">DSM 24301</strain>
    </source>
</reference>
<feature type="domain" description="Ribose-phosphate pyrophosphokinase N-terminal" evidence="13">
    <location>
        <begin position="4"/>
        <end position="120"/>
    </location>
</feature>
<dbReference type="FunFam" id="3.40.50.2020:FF:000001">
    <property type="entry name" value="Ribose-phosphate pyrophosphokinase"/>
    <property type="match status" value="1"/>
</dbReference>
<dbReference type="GO" id="GO:0006015">
    <property type="term" value="P:5-phosphoribose 1-diphosphate biosynthetic process"/>
    <property type="evidence" value="ECO:0007669"/>
    <property type="project" value="UniProtKB-UniRule"/>
</dbReference>
<keyword evidence="8 12" id="KW-0460">Magnesium</keyword>
<dbReference type="InterPro" id="IPR029057">
    <property type="entry name" value="PRTase-like"/>
</dbReference>
<keyword evidence="2 12" id="KW-0808">Transferase</keyword>
<organism evidence="14 15">
    <name type="scientific">Lacticaseibacillus saniviri JCM 17471 = DSM 24301</name>
    <dbReference type="NCBI Taxonomy" id="1293598"/>
    <lineage>
        <taxon>Bacteria</taxon>
        <taxon>Bacillati</taxon>
        <taxon>Bacillota</taxon>
        <taxon>Bacilli</taxon>
        <taxon>Lactobacillales</taxon>
        <taxon>Lactobacillaceae</taxon>
        <taxon>Lacticaseibacillus</taxon>
    </lineage>
</organism>
<evidence type="ECO:0000256" key="1">
    <source>
        <dbReference type="ARBA" id="ARBA00004996"/>
    </source>
</evidence>
<dbReference type="EC" id="2.7.6.1" evidence="12"/>
<dbReference type="GO" id="GO:0005737">
    <property type="term" value="C:cytoplasm"/>
    <property type="evidence" value="ECO:0007669"/>
    <property type="project" value="UniProtKB-SubCell"/>
</dbReference>
<dbReference type="OrthoDB" id="9777067at2"/>
<dbReference type="PANTHER" id="PTHR10210:SF41">
    <property type="entry name" value="RIBOSE-PHOSPHATE PYROPHOSPHOKINASE 1, CHLOROPLASTIC"/>
    <property type="match status" value="1"/>
</dbReference>
<feature type="binding site" evidence="12">
    <location>
        <position position="215"/>
    </location>
    <ligand>
        <name>D-ribose 5-phosphate</name>
        <dbReference type="ChEBI" id="CHEBI:78346"/>
    </ligand>
</feature>
<dbReference type="GO" id="GO:0000287">
    <property type="term" value="F:magnesium ion binding"/>
    <property type="evidence" value="ECO:0007669"/>
    <property type="project" value="UniProtKB-UniRule"/>
</dbReference>
<dbReference type="AlphaFoldDB" id="A0A0R2MRM5"/>
<evidence type="ECO:0000256" key="5">
    <source>
        <dbReference type="ARBA" id="ARBA00022741"/>
    </source>
</evidence>
<dbReference type="Proteomes" id="UP000050969">
    <property type="component" value="Unassembled WGS sequence"/>
</dbReference>
<evidence type="ECO:0000259" key="13">
    <source>
        <dbReference type="Pfam" id="PF13793"/>
    </source>
</evidence>
<dbReference type="InterPro" id="IPR029099">
    <property type="entry name" value="Pribosyltran_N"/>
</dbReference>
<comment type="cofactor">
    <cofactor evidence="12">
        <name>Mg(2+)</name>
        <dbReference type="ChEBI" id="CHEBI:18420"/>
    </cofactor>
    <text evidence="12">Binds 2 Mg(2+) ions per subunit.</text>
</comment>
<evidence type="ECO:0000256" key="7">
    <source>
        <dbReference type="ARBA" id="ARBA00022840"/>
    </source>
</evidence>
<feature type="binding site" evidence="12">
    <location>
        <position position="170"/>
    </location>
    <ligand>
        <name>Mg(2+)</name>
        <dbReference type="ChEBI" id="CHEBI:18420"/>
    </ligand>
</feature>
<evidence type="ECO:0000256" key="9">
    <source>
        <dbReference type="ARBA" id="ARBA00049535"/>
    </source>
</evidence>
<gene>
    <name evidence="12" type="primary">prs</name>
    <name evidence="14" type="ORF">IV56_GL001608</name>
</gene>
<dbReference type="UniPathway" id="UPA00087">
    <property type="reaction ID" value="UER00172"/>
</dbReference>
<evidence type="ECO:0000256" key="2">
    <source>
        <dbReference type="ARBA" id="ARBA00022679"/>
    </source>
</evidence>
<name>A0A0R2MRM5_9LACO</name>
<keyword evidence="4 12" id="KW-0545">Nucleotide biosynthesis</keyword>
<feature type="binding site" evidence="12">
    <location>
        <position position="130"/>
    </location>
    <ligand>
        <name>Mg(2+)</name>
        <dbReference type="ChEBI" id="CHEBI:18420"/>
    </ligand>
</feature>
<dbReference type="PATRIC" id="fig|1293598.4.peg.1676"/>
<dbReference type="GO" id="GO:0005524">
    <property type="term" value="F:ATP binding"/>
    <property type="evidence" value="ECO:0007669"/>
    <property type="project" value="UniProtKB-KW"/>
</dbReference>
<accession>A0A0R2MRM5</accession>
<protein>
    <recommendedName>
        <fullName evidence="12">Ribose-phosphate pyrophosphokinase</fullName>
        <shortName evidence="12">RPPK</shortName>
        <ecNumber evidence="12">2.7.6.1</ecNumber>
    </recommendedName>
    <alternativeName>
        <fullName evidence="12">5-phospho-D-ribosyl alpha-1-diphosphate synthase</fullName>
    </alternativeName>
    <alternativeName>
        <fullName evidence="12">Phosphoribosyl diphosphate synthase</fullName>
    </alternativeName>
    <alternativeName>
        <fullName evidence="12">Phosphoribosyl pyrophosphate synthase</fullName>
        <shortName evidence="12">P-Rib-PP synthase</shortName>
        <shortName evidence="12">PRPP synthase</shortName>
        <shortName evidence="12">PRPPase</shortName>
    </alternativeName>
</protein>
<dbReference type="GO" id="GO:0002189">
    <property type="term" value="C:ribose phosphate diphosphokinase complex"/>
    <property type="evidence" value="ECO:0007669"/>
    <property type="project" value="TreeGrafter"/>
</dbReference>
<dbReference type="InterPro" id="IPR005946">
    <property type="entry name" value="Rib-P_diPkinase"/>
</dbReference>
<feature type="active site" evidence="12">
    <location>
        <position position="193"/>
    </location>
</feature>
<evidence type="ECO:0000313" key="15">
    <source>
        <dbReference type="Proteomes" id="UP000050969"/>
    </source>
</evidence>
<dbReference type="STRING" id="1293598.IV56_GL001608"/>
<dbReference type="Pfam" id="PF14572">
    <property type="entry name" value="Pribosyl_synth"/>
    <property type="match status" value="1"/>
</dbReference>
<evidence type="ECO:0000313" key="14">
    <source>
        <dbReference type="EMBL" id="KRO16247.1"/>
    </source>
</evidence>
<comment type="similarity">
    <text evidence="11 12">Belongs to the ribose-phosphate pyrophosphokinase family. Class I subfamily.</text>
</comment>
<proteinExistence type="inferred from homology"/>
<evidence type="ECO:0000256" key="3">
    <source>
        <dbReference type="ARBA" id="ARBA00022723"/>
    </source>
</evidence>
<dbReference type="CDD" id="cd06223">
    <property type="entry name" value="PRTases_typeI"/>
    <property type="match status" value="1"/>
</dbReference>
<feature type="binding site" evidence="12">
    <location>
        <begin position="37"/>
        <end position="39"/>
    </location>
    <ligand>
        <name>ATP</name>
        <dbReference type="ChEBI" id="CHEBI:30616"/>
    </ligand>
</feature>
<dbReference type="PANTHER" id="PTHR10210">
    <property type="entry name" value="RIBOSE-PHOSPHATE DIPHOSPHOKINASE FAMILY MEMBER"/>
    <property type="match status" value="1"/>
</dbReference>
<keyword evidence="6 12" id="KW-0418">Kinase</keyword>
<comment type="subunit">
    <text evidence="12">Homohexamer.</text>
</comment>
<dbReference type="NCBIfam" id="TIGR01251">
    <property type="entry name" value="ribP_PPkin"/>
    <property type="match status" value="1"/>
</dbReference>
<dbReference type="RefSeq" id="WP_082395245.1">
    <property type="nucleotide sequence ID" value="NZ_BBBX01000010.1"/>
</dbReference>
<comment type="caution">
    <text evidence="14">The sequence shown here is derived from an EMBL/GenBank/DDBJ whole genome shotgun (WGS) entry which is preliminary data.</text>
</comment>
<keyword evidence="15" id="KW-1185">Reference proteome</keyword>
<evidence type="ECO:0000256" key="12">
    <source>
        <dbReference type="HAMAP-Rule" id="MF_00583"/>
    </source>
</evidence>
<dbReference type="SUPFAM" id="SSF53271">
    <property type="entry name" value="PRTase-like"/>
    <property type="match status" value="2"/>
</dbReference>
<dbReference type="GO" id="GO:0006164">
    <property type="term" value="P:purine nucleotide biosynthetic process"/>
    <property type="evidence" value="ECO:0007669"/>
    <property type="project" value="TreeGrafter"/>
</dbReference>
<sequence length="309" mass="33506">MVGIKLFALNGNVPLAEKIAQEVGVPLSPISVKHFADGEVQVELPESVRGADVFIIQPVSDPVNENFMELMITVDAMRRASAHLINVVVPYYGYARADRKARSREPITAKLIANLLEMDGIDRFIAVDLHADQLQGFFDIPVDHLQALPLAGEYFREIGLDKDVVVIAPDHSGTKRARELAEMLGAPIAIVDKRPGDDNVGVIGDVAGKHTIIVDDMIDTAVRVQDAYAALQENGAADVYVTATHGVLSAGASERLAKLDLKKIVVTDTINIPEEKQLPNFVILSVGPMIGQGIKMISSNQSIHPLFEH</sequence>
<dbReference type="Gene3D" id="3.40.50.2020">
    <property type="match status" value="2"/>
</dbReference>
<dbReference type="HAMAP" id="MF_00583_B">
    <property type="entry name" value="RibP_PPkinase_B"/>
    <property type="match status" value="1"/>
</dbReference>
<comment type="subcellular location">
    <subcellularLocation>
        <location evidence="12">Cytoplasm</location>
    </subcellularLocation>
</comment>
<dbReference type="GO" id="GO:0016301">
    <property type="term" value="F:kinase activity"/>
    <property type="evidence" value="ECO:0007669"/>
    <property type="project" value="UniProtKB-KW"/>
</dbReference>
<dbReference type="SMART" id="SM01400">
    <property type="entry name" value="Pribosyltran_N"/>
    <property type="match status" value="1"/>
</dbReference>
<comment type="catalytic activity">
    <reaction evidence="9 12">
        <text>D-ribose 5-phosphate + ATP = 5-phospho-alpha-D-ribose 1-diphosphate + AMP + H(+)</text>
        <dbReference type="Rhea" id="RHEA:15609"/>
        <dbReference type="ChEBI" id="CHEBI:15378"/>
        <dbReference type="ChEBI" id="CHEBI:30616"/>
        <dbReference type="ChEBI" id="CHEBI:58017"/>
        <dbReference type="ChEBI" id="CHEBI:78346"/>
        <dbReference type="ChEBI" id="CHEBI:456215"/>
        <dbReference type="EC" id="2.7.6.1"/>
    </reaction>
</comment>
<dbReference type="NCBIfam" id="NF002320">
    <property type="entry name" value="PRK01259.1"/>
    <property type="match status" value="1"/>
</dbReference>
<dbReference type="GO" id="GO:0004749">
    <property type="term" value="F:ribose phosphate diphosphokinase activity"/>
    <property type="evidence" value="ECO:0007669"/>
    <property type="project" value="UniProtKB-UniRule"/>
</dbReference>
<dbReference type="InterPro" id="IPR000836">
    <property type="entry name" value="PRTase_dom"/>
</dbReference>
<evidence type="ECO:0000256" key="8">
    <source>
        <dbReference type="ARBA" id="ARBA00022842"/>
    </source>
</evidence>
<comment type="caution">
    <text evidence="12">Lacks conserved residue(s) required for the propagation of feature annotation.</text>
</comment>
<keyword evidence="3 12" id="KW-0479">Metal-binding</keyword>
<dbReference type="InterPro" id="IPR037515">
    <property type="entry name" value="Rib-P_diPkinase_bac"/>
</dbReference>